<keyword evidence="1" id="KW-1133">Transmembrane helix</keyword>
<feature type="transmembrane region" description="Helical" evidence="1">
    <location>
        <begin position="40"/>
        <end position="58"/>
    </location>
</feature>
<reference evidence="2 3" key="1">
    <citation type="submission" date="2020-08" db="EMBL/GenBank/DDBJ databases">
        <authorList>
            <person name="Criscuolo A."/>
        </authorList>
    </citation>
    <scope>NUCLEOTIDE SEQUENCE [LARGE SCALE GENOMIC DNA]</scope>
    <source>
        <strain evidence="2">CIP111764</strain>
    </source>
</reference>
<keyword evidence="1" id="KW-0812">Transmembrane</keyword>
<proteinExistence type="predicted"/>
<organism evidence="2 3">
    <name type="scientific">Zestomonas carbonaria</name>
    <dbReference type="NCBI Taxonomy" id="2762745"/>
    <lineage>
        <taxon>Bacteria</taxon>
        <taxon>Pseudomonadati</taxon>
        <taxon>Pseudomonadota</taxon>
        <taxon>Gammaproteobacteria</taxon>
        <taxon>Pseudomonadales</taxon>
        <taxon>Pseudomonadaceae</taxon>
        <taxon>Zestomonas</taxon>
    </lineage>
</organism>
<evidence type="ECO:0008006" key="4">
    <source>
        <dbReference type="Google" id="ProtNLM"/>
    </source>
</evidence>
<evidence type="ECO:0000256" key="1">
    <source>
        <dbReference type="SAM" id="Phobius"/>
    </source>
</evidence>
<comment type="caution">
    <text evidence="2">The sequence shown here is derived from an EMBL/GenBank/DDBJ whole genome shotgun (WGS) entry which is preliminary data.</text>
</comment>
<dbReference type="RefSeq" id="WP_187670514.1">
    <property type="nucleotide sequence ID" value="NZ_CAJFCI010000030.1"/>
</dbReference>
<gene>
    <name evidence="2" type="ORF">PSEWESI4_01436</name>
</gene>
<keyword evidence="3" id="KW-1185">Reference proteome</keyword>
<dbReference type="Proteomes" id="UP000583387">
    <property type="component" value="Unassembled WGS sequence"/>
</dbReference>
<protein>
    <recommendedName>
        <fullName evidence="4">Protein DnrP</fullName>
    </recommendedName>
</protein>
<sequence length="60" mass="6927">MRQCLYCQQSSPDDQSDCSHCGMPLPAGQAIARQRRLRRFHWFCIGLGLFCLAMAVWLPR</sequence>
<evidence type="ECO:0000313" key="3">
    <source>
        <dbReference type="Proteomes" id="UP000583387"/>
    </source>
</evidence>
<keyword evidence="1" id="KW-0472">Membrane</keyword>
<evidence type="ECO:0000313" key="2">
    <source>
        <dbReference type="EMBL" id="CAD5107165.1"/>
    </source>
</evidence>
<name>A0A7U7EN88_9GAMM</name>
<dbReference type="AlphaFoldDB" id="A0A7U7EN88"/>
<accession>A0A7U7EN88</accession>
<dbReference type="EMBL" id="CAJFCI010000030">
    <property type="protein sequence ID" value="CAD5107165.1"/>
    <property type="molecule type" value="Genomic_DNA"/>
</dbReference>